<evidence type="ECO:0000256" key="1">
    <source>
        <dbReference type="ARBA" id="ARBA00004556"/>
    </source>
</evidence>
<reference evidence="11" key="1">
    <citation type="submission" date="2016-04" db="UniProtKB">
        <authorList>
            <consortium name="WormBaseParasite"/>
        </authorList>
    </citation>
    <scope>IDENTIFICATION</scope>
</reference>
<keyword evidence="10" id="KW-1185">Reference proteome</keyword>
<dbReference type="GO" id="GO:0051879">
    <property type="term" value="F:Hsp90 protein binding"/>
    <property type="evidence" value="ECO:0007669"/>
    <property type="project" value="TreeGrafter"/>
</dbReference>
<keyword evidence="3" id="KW-0963">Cytoplasm</keyword>
<evidence type="ECO:0000259" key="8">
    <source>
        <dbReference type="Pfam" id="PF11701"/>
    </source>
</evidence>
<dbReference type="InterPro" id="IPR016024">
    <property type="entry name" value="ARM-type_fold"/>
</dbReference>
<dbReference type="AlphaFoldDB" id="A0A0N4V0M0"/>
<gene>
    <name evidence="9" type="ORF">EVEC_LOCUS3175</name>
</gene>
<reference evidence="9 10" key="2">
    <citation type="submission" date="2018-10" db="EMBL/GenBank/DDBJ databases">
        <authorList>
            <consortium name="Pathogen Informatics"/>
        </authorList>
    </citation>
    <scope>NUCLEOTIDE SEQUENCE [LARGE SCALE GENOMIC DNA]</scope>
</reference>
<dbReference type="PANTHER" id="PTHR45994:SF1">
    <property type="entry name" value="FI21225P1"/>
    <property type="match status" value="1"/>
</dbReference>
<dbReference type="SUPFAM" id="SSF48452">
    <property type="entry name" value="TPR-like"/>
    <property type="match status" value="1"/>
</dbReference>
<keyword evidence="5" id="KW-0221">Differentiation</keyword>
<dbReference type="InterPro" id="IPR024660">
    <property type="entry name" value="UCS_central_dom"/>
</dbReference>
<evidence type="ECO:0000256" key="5">
    <source>
        <dbReference type="ARBA" id="ARBA00022782"/>
    </source>
</evidence>
<dbReference type="Pfam" id="PF11701">
    <property type="entry name" value="UNC45-central"/>
    <property type="match status" value="1"/>
</dbReference>
<dbReference type="GO" id="GO:0030154">
    <property type="term" value="P:cell differentiation"/>
    <property type="evidence" value="ECO:0007669"/>
    <property type="project" value="UniProtKB-KW"/>
</dbReference>
<dbReference type="InterPro" id="IPR011990">
    <property type="entry name" value="TPR-like_helical_dom_sf"/>
</dbReference>
<name>A0A0N4V0M0_ENTVE</name>
<dbReference type="GO" id="GO:0048471">
    <property type="term" value="C:perinuclear region of cytoplasm"/>
    <property type="evidence" value="ECO:0007669"/>
    <property type="project" value="UniProtKB-SubCell"/>
</dbReference>
<evidence type="ECO:0000256" key="2">
    <source>
        <dbReference type="ARBA" id="ARBA00022473"/>
    </source>
</evidence>
<sequence length="958" mass="107136">MTAGKGDESSIKSAEDFKDAGNKAFQCGDLQAALEYYTTALELEPDGELKATLYRNRAIVKLKLEDYEGCETDATRAIDLKKGDVKALFRRASAREKLENYAGAILDLREILHITPEDKNVASVLRRVSELHLKKVDSINSLDNKVKTMNDVAFFDGDLDKRKKVKYLAMNNLLVLARDSETGASRVWSEGRILEPLLNIMRDKSVDEELLLAATRVLDEVMKKSDRAMSVTKRLGMATLTRLLCLREEPGFVDACAVILQRVFNAIAKMDRHKEVKPDPEVCEANKIEIVRLILELEEMLTDVKVSSTVRDTVIDLFTKNLMHMDGGLPRGWSWRFVEDRGLIKLLHVSTQIPEQCDYPVSAETRQHLAVCLQRLDNDMVFDPRRAVFKDRLDKFFNPLLEQSNDPKIRIKIAALLVTLLQGPVDVGINLVTNDKITAMMLEMAGSDDNLQQAIAAELIVQTVSKHERATTILKVGVPILRKLYESKDENVKVRALMGLCKCASAGGDDSSRQTMQEGSTLKLARTCKSFLLDVNVYSVEVRSFACEGLSYLSLDADVKEWIVEDPLLLRALLLLAESAKALCSYTLASIYVNCSNAYEKPKIDEELVKLAQFAKHHVPETHPKDTEDFVEKRVRALVRDGATAACVAISKTESKNTLELLARALLAFTEFPDLRGQILSEGGAKLLLRLTKEATGEGKIKAAHAIARLGAQADPAIAFPGQRAYEVVKPLAELLHPDIEGRPNYDALLTLTNLVGFASVSDSVRRRILKEKVVPKAEEYWFMTDHPHLRAAAAELFLNLLFCDEYFELVAKPGTDKLKLWFLYTAEEDERLAMASTAGFAILTEDAKVCQRIIDEVKSWRDILGEVCFIGNPEIQRRGLLGIKNMILSSEKVASEIIASEVFRRLQAVAKLNNKSHEAAKKVAQEALEAAEKWGLIQPTERELYERRTGMSTVAEE</sequence>
<evidence type="ECO:0000256" key="4">
    <source>
        <dbReference type="ARBA" id="ARBA00022541"/>
    </source>
</evidence>
<dbReference type="Proteomes" id="UP000274131">
    <property type="component" value="Unassembled WGS sequence"/>
</dbReference>
<dbReference type="Gene3D" id="1.25.40.10">
    <property type="entry name" value="Tetratricopeptide repeat domain"/>
    <property type="match status" value="1"/>
</dbReference>
<evidence type="ECO:0000313" key="11">
    <source>
        <dbReference type="WBParaSite" id="EVEC_0000346701-mRNA-1"/>
    </source>
</evidence>
<evidence type="ECO:0000256" key="6">
    <source>
        <dbReference type="ARBA" id="ARBA00023186"/>
    </source>
</evidence>
<dbReference type="WBParaSite" id="EVEC_0000346701-mRNA-1">
    <property type="protein sequence ID" value="EVEC_0000346701-mRNA-1"/>
    <property type="gene ID" value="EVEC_0000346701"/>
</dbReference>
<proteinExistence type="predicted"/>
<feature type="domain" description="UNC-45/Cro1/She4 central" evidence="8">
    <location>
        <begin position="349"/>
        <end position="502"/>
    </location>
</feature>
<dbReference type="InterPro" id="IPR019734">
    <property type="entry name" value="TPR_rpt"/>
</dbReference>
<keyword evidence="4" id="KW-0517">Myogenesis</keyword>
<evidence type="ECO:0000313" key="10">
    <source>
        <dbReference type="Proteomes" id="UP000274131"/>
    </source>
</evidence>
<organism evidence="11">
    <name type="scientific">Enterobius vermicularis</name>
    <name type="common">Human pinworm</name>
    <dbReference type="NCBI Taxonomy" id="51028"/>
    <lineage>
        <taxon>Eukaryota</taxon>
        <taxon>Metazoa</taxon>
        <taxon>Ecdysozoa</taxon>
        <taxon>Nematoda</taxon>
        <taxon>Chromadorea</taxon>
        <taxon>Rhabditida</taxon>
        <taxon>Spirurina</taxon>
        <taxon>Oxyuridomorpha</taxon>
        <taxon>Oxyuroidea</taxon>
        <taxon>Oxyuridae</taxon>
        <taxon>Enterobius</taxon>
    </lineage>
</organism>
<dbReference type="SMART" id="SM00028">
    <property type="entry name" value="TPR"/>
    <property type="match status" value="4"/>
</dbReference>
<dbReference type="SUPFAM" id="SSF48371">
    <property type="entry name" value="ARM repeat"/>
    <property type="match status" value="1"/>
</dbReference>
<dbReference type="OrthoDB" id="199930at2759"/>
<feature type="repeat" description="TPR" evidence="7">
    <location>
        <begin position="14"/>
        <end position="47"/>
    </location>
</feature>
<dbReference type="EMBL" id="UXUI01007526">
    <property type="protein sequence ID" value="VDD88032.1"/>
    <property type="molecule type" value="Genomic_DNA"/>
</dbReference>
<dbReference type="PROSITE" id="PS50005">
    <property type="entry name" value="TPR"/>
    <property type="match status" value="1"/>
</dbReference>
<comment type="subcellular location">
    <subcellularLocation>
        <location evidence="1">Cytoplasm</location>
        <location evidence="1">Perinuclear region</location>
    </subcellularLocation>
</comment>
<keyword evidence="7" id="KW-0802">TPR repeat</keyword>
<evidence type="ECO:0000313" key="9">
    <source>
        <dbReference type="EMBL" id="VDD88032.1"/>
    </source>
</evidence>
<protein>
    <submittedName>
        <fullName evidence="11">TPR_REGION domain-containing protein</fullName>
    </submittedName>
</protein>
<evidence type="ECO:0000256" key="3">
    <source>
        <dbReference type="ARBA" id="ARBA00022490"/>
    </source>
</evidence>
<keyword evidence="6" id="KW-0143">Chaperone</keyword>
<dbReference type="STRING" id="51028.A0A0N4V0M0"/>
<dbReference type="InterPro" id="IPR011989">
    <property type="entry name" value="ARM-like"/>
</dbReference>
<dbReference type="GO" id="GO:0007517">
    <property type="term" value="P:muscle organ development"/>
    <property type="evidence" value="ECO:0007669"/>
    <property type="project" value="UniProtKB-KW"/>
</dbReference>
<evidence type="ECO:0000256" key="7">
    <source>
        <dbReference type="PROSITE-ProRule" id="PRU00339"/>
    </source>
</evidence>
<accession>A0A0N4V0M0</accession>
<dbReference type="Gene3D" id="1.25.10.10">
    <property type="entry name" value="Leucine-rich Repeat Variant"/>
    <property type="match status" value="2"/>
</dbReference>
<keyword evidence="2" id="KW-0217">Developmental protein</keyword>
<dbReference type="PANTHER" id="PTHR45994">
    <property type="entry name" value="FI21225P1"/>
    <property type="match status" value="1"/>
</dbReference>